<evidence type="ECO:0000256" key="4">
    <source>
        <dbReference type="ARBA" id="ARBA00022989"/>
    </source>
</evidence>
<evidence type="ECO:0000313" key="9">
    <source>
        <dbReference type="EMBL" id="MEQ2470602.1"/>
    </source>
</evidence>
<comment type="caution">
    <text evidence="9">The sequence shown here is derived from an EMBL/GenBank/DDBJ whole genome shotgun (WGS) entry which is preliminary data.</text>
</comment>
<dbReference type="InterPro" id="IPR050250">
    <property type="entry name" value="Macrolide_Exporter_MacB"/>
</dbReference>
<evidence type="ECO:0000256" key="1">
    <source>
        <dbReference type="ARBA" id="ARBA00004651"/>
    </source>
</evidence>
<keyword evidence="3 7" id="KW-0812">Transmembrane</keyword>
<dbReference type="EMBL" id="JBBMEZ010000030">
    <property type="protein sequence ID" value="MEQ2470602.1"/>
    <property type="molecule type" value="Genomic_DNA"/>
</dbReference>
<comment type="similarity">
    <text evidence="6">Belongs to the ABC-4 integral membrane protein family.</text>
</comment>
<keyword evidence="10" id="KW-1185">Reference proteome</keyword>
<feature type="transmembrane region" description="Helical" evidence="7">
    <location>
        <begin position="311"/>
        <end position="337"/>
    </location>
</feature>
<evidence type="ECO:0000259" key="8">
    <source>
        <dbReference type="Pfam" id="PF02687"/>
    </source>
</evidence>
<dbReference type="PANTHER" id="PTHR30572:SF4">
    <property type="entry name" value="ABC TRANSPORTER PERMEASE YTRF"/>
    <property type="match status" value="1"/>
</dbReference>
<name>A0ABV1FB58_9FIRM</name>
<feature type="transmembrane region" description="Helical" evidence="7">
    <location>
        <begin position="21"/>
        <end position="45"/>
    </location>
</feature>
<accession>A0ABV1FB58</accession>
<protein>
    <submittedName>
        <fullName evidence="9">ABC transporter permease</fullName>
    </submittedName>
</protein>
<evidence type="ECO:0000256" key="5">
    <source>
        <dbReference type="ARBA" id="ARBA00023136"/>
    </source>
</evidence>
<dbReference type="PANTHER" id="PTHR30572">
    <property type="entry name" value="MEMBRANE COMPONENT OF TRANSPORTER-RELATED"/>
    <property type="match status" value="1"/>
</dbReference>
<evidence type="ECO:0000256" key="2">
    <source>
        <dbReference type="ARBA" id="ARBA00022475"/>
    </source>
</evidence>
<gene>
    <name evidence="9" type="ORF">WMO39_09740</name>
</gene>
<feature type="transmembrane region" description="Helical" evidence="7">
    <location>
        <begin position="263"/>
        <end position="287"/>
    </location>
</feature>
<reference evidence="9 10" key="1">
    <citation type="submission" date="2024-03" db="EMBL/GenBank/DDBJ databases">
        <title>Human intestinal bacterial collection.</title>
        <authorList>
            <person name="Pauvert C."/>
            <person name="Hitch T.C.A."/>
            <person name="Clavel T."/>
        </authorList>
    </citation>
    <scope>NUCLEOTIDE SEQUENCE [LARGE SCALE GENOMIC DNA]</scope>
    <source>
        <strain evidence="9 10">CLA-JM-H38</strain>
    </source>
</reference>
<dbReference type="RefSeq" id="WP_117950509.1">
    <property type="nucleotide sequence ID" value="NZ_JBBMEZ010000030.1"/>
</dbReference>
<evidence type="ECO:0000256" key="6">
    <source>
        <dbReference type="ARBA" id="ARBA00038076"/>
    </source>
</evidence>
<organism evidence="9 10">
    <name type="scientific">Ruminococcoides intestinale</name>
    <dbReference type="NCBI Taxonomy" id="3133162"/>
    <lineage>
        <taxon>Bacteria</taxon>
        <taxon>Bacillati</taxon>
        <taxon>Bacillota</taxon>
        <taxon>Clostridia</taxon>
        <taxon>Eubacteriales</taxon>
        <taxon>Oscillospiraceae</taxon>
        <taxon>Ruminococcoides</taxon>
    </lineage>
</organism>
<keyword evidence="4 7" id="KW-1133">Transmembrane helix</keyword>
<sequence length="399" mass="45215">MKNKNLNMLLKTSILSNKLLSVIYCLFVVVSTILILITISITMPLSENINSKVRNHISNREAVIEFNENCKNDYITESIDEMKGMEHIKAVYRMSPQLTVTEQTGVLNDNYKFDFIHTGSNPVITQGRTFKENETEVAVVPENLKDFDIENNTMRDIPGKNLLNKSLVFTDICNNSHKVKVVGVYSSTDPLYSEKQILIPQNDLNKYTDKILANTTTGDLSKNKSYIILVDSADNVDEVIDDVQHLGATYRQQSLIDGDKYSVALYILIAILAFFITMEVLGFFILLKNNINGRTKELALYRSLGYKSNQLFYIIFSEHFCIGVFSIIIGLIITLILNSAFINPLIYEMLGNTIMEMTVSISPINVAFIFLLFVAVLLIVCRNSVKRSEKIDLTILLRQ</sequence>
<proteinExistence type="inferred from homology"/>
<evidence type="ECO:0000313" key="10">
    <source>
        <dbReference type="Proteomes" id="UP001490816"/>
    </source>
</evidence>
<keyword evidence="5 7" id="KW-0472">Membrane</keyword>
<dbReference type="InterPro" id="IPR003838">
    <property type="entry name" value="ABC3_permease_C"/>
</dbReference>
<feature type="domain" description="ABC3 transporter permease C-terminal" evidence="8">
    <location>
        <begin position="270"/>
        <end position="380"/>
    </location>
</feature>
<keyword evidence="2" id="KW-1003">Cell membrane</keyword>
<evidence type="ECO:0000256" key="3">
    <source>
        <dbReference type="ARBA" id="ARBA00022692"/>
    </source>
</evidence>
<feature type="transmembrane region" description="Helical" evidence="7">
    <location>
        <begin position="357"/>
        <end position="380"/>
    </location>
</feature>
<evidence type="ECO:0000256" key="7">
    <source>
        <dbReference type="SAM" id="Phobius"/>
    </source>
</evidence>
<dbReference type="Proteomes" id="UP001490816">
    <property type="component" value="Unassembled WGS sequence"/>
</dbReference>
<dbReference type="Pfam" id="PF02687">
    <property type="entry name" value="FtsX"/>
    <property type="match status" value="1"/>
</dbReference>
<comment type="subcellular location">
    <subcellularLocation>
        <location evidence="1">Cell membrane</location>
        <topology evidence="1">Multi-pass membrane protein</topology>
    </subcellularLocation>
</comment>